<proteinExistence type="predicted"/>
<dbReference type="PROSITE" id="PS51257">
    <property type="entry name" value="PROKAR_LIPOPROTEIN"/>
    <property type="match status" value="1"/>
</dbReference>
<dbReference type="EMBL" id="RHHR01000007">
    <property type="protein sequence ID" value="RNB76359.1"/>
    <property type="molecule type" value="Genomic_DNA"/>
</dbReference>
<sequence length="352" mass="39887">MKSSFRAYLFPLLVAGLVLTGCSQDNQGIKTDMRGSIETELGAVEKVTVMSTDGQEVALELPVFMKELTEQGQDLEVSTEPLDQGEVRFTLVLYRKDLAPLVVPIGEKASQYGDRTFRGNGAKTFYQWVHKQVGTGILAQEMNNIYLSAEDLSSTKLLQDSERDAVKQLLRSADPELEQGVKQYPLHPYYRMRIHSNEKPLEVTVLTPTLISIPFGRETLTFHVEGALFSQLTSWLPPKEKTDDIYEKLFKANKLRIEKAGRTDVEDHEYDVTTTTKEQGKAHQIVRLIKSATPLPDAPSQPGVKQYVLHFVSSDTKRTIEMYPLTFKLDQSWFSHNNLDYNILKLLDSSRK</sequence>
<dbReference type="RefSeq" id="WP_122907569.1">
    <property type="nucleotide sequence ID" value="NZ_CBCSBE010000008.1"/>
</dbReference>
<gene>
    <name evidence="1" type="ORF">EDM52_03250</name>
</gene>
<evidence type="ECO:0000313" key="2">
    <source>
        <dbReference type="Proteomes" id="UP000282028"/>
    </source>
</evidence>
<dbReference type="OrthoDB" id="2474655at2"/>
<accession>A0A3M8CL74</accession>
<dbReference type="Proteomes" id="UP000282028">
    <property type="component" value="Unassembled WGS sequence"/>
</dbReference>
<dbReference type="AlphaFoldDB" id="A0A3M8CL74"/>
<evidence type="ECO:0000313" key="1">
    <source>
        <dbReference type="EMBL" id="RNB76359.1"/>
    </source>
</evidence>
<protein>
    <submittedName>
        <fullName evidence="1">Uncharacterized protein</fullName>
    </submittedName>
</protein>
<reference evidence="1 2" key="1">
    <citation type="submission" date="2018-10" db="EMBL/GenBank/DDBJ databases">
        <title>Phylogenomics of Brevibacillus.</title>
        <authorList>
            <person name="Dunlap C."/>
        </authorList>
    </citation>
    <scope>NUCLEOTIDE SEQUENCE [LARGE SCALE GENOMIC DNA]</scope>
    <source>
        <strain evidence="1 2">JCM 12215</strain>
    </source>
</reference>
<keyword evidence="2" id="KW-1185">Reference proteome</keyword>
<organism evidence="1 2">
    <name type="scientific">Brevibacillus invocatus</name>
    <dbReference type="NCBI Taxonomy" id="173959"/>
    <lineage>
        <taxon>Bacteria</taxon>
        <taxon>Bacillati</taxon>
        <taxon>Bacillota</taxon>
        <taxon>Bacilli</taxon>
        <taxon>Bacillales</taxon>
        <taxon>Paenibacillaceae</taxon>
        <taxon>Brevibacillus</taxon>
    </lineage>
</organism>
<name>A0A3M8CL74_9BACL</name>
<comment type="caution">
    <text evidence="1">The sequence shown here is derived from an EMBL/GenBank/DDBJ whole genome shotgun (WGS) entry which is preliminary data.</text>
</comment>